<reference evidence="2" key="1">
    <citation type="journal article" date="2020" name="Nature">
        <title>Giant virus diversity and host interactions through global metagenomics.</title>
        <authorList>
            <person name="Schulz F."/>
            <person name="Roux S."/>
            <person name="Paez-Espino D."/>
            <person name="Jungbluth S."/>
            <person name="Walsh D.A."/>
            <person name="Denef V.J."/>
            <person name="McMahon K.D."/>
            <person name="Konstantinidis K.T."/>
            <person name="Eloe-Fadrosh E.A."/>
            <person name="Kyrpides N.C."/>
            <person name="Woyke T."/>
        </authorList>
    </citation>
    <scope>NUCLEOTIDE SEQUENCE</scope>
    <source>
        <strain evidence="2">GVMAG-M-3300021354-14</strain>
    </source>
</reference>
<protein>
    <submittedName>
        <fullName evidence="2">Uncharacterized protein</fullName>
    </submittedName>
</protein>
<evidence type="ECO:0000256" key="1">
    <source>
        <dbReference type="SAM" id="Phobius"/>
    </source>
</evidence>
<dbReference type="EMBL" id="MN739448">
    <property type="protein sequence ID" value="QHT05045.1"/>
    <property type="molecule type" value="Genomic_DNA"/>
</dbReference>
<evidence type="ECO:0000313" key="2">
    <source>
        <dbReference type="EMBL" id="QHT05045.1"/>
    </source>
</evidence>
<accession>A0A6C0CNK1</accession>
<organism evidence="2">
    <name type="scientific">viral metagenome</name>
    <dbReference type="NCBI Taxonomy" id="1070528"/>
    <lineage>
        <taxon>unclassified sequences</taxon>
        <taxon>metagenomes</taxon>
        <taxon>organismal metagenomes</taxon>
    </lineage>
</organism>
<proteinExistence type="predicted"/>
<keyword evidence="1" id="KW-0812">Transmembrane</keyword>
<name>A0A6C0CNK1_9ZZZZ</name>
<sequence>MVAMWVWLLVSVFLVVVAAVLLGIFIPKKPLSINGINNIPPGTYLTPVARLNALMPQTAFKQAVGYNLNFQETPVALTETGYLLQGIAMAPDSQGSLHALFHFNKIDSRGVVTITAFSRKQWSQNVIQPEFTLTAITPQALIFDMAAVTLEVVTANTTVVSVYSSQMSLEGTLNIGQTITQINFDTVGYIFALCSNHVLYRISNSSGTLLSSEFTTGVSSYNLAGSTLVVQLLTGVVNLYSKSNGIWTMTSSSPVVTNQTSSNRVYTTNAGKVIVPSSSGSTTIHSYFAGNWSSKAMSMATTEFPFVCVPFTAGYEEAIVYTESDSLIFQKINSQEKRQVLYTGFFEKFQYPAQVAVGIHNRAQDQAAYVVIAFAKGYTVGATQGVTICAFGLNMK</sequence>
<keyword evidence="1" id="KW-0472">Membrane</keyword>
<dbReference type="AlphaFoldDB" id="A0A6C0CNK1"/>
<feature type="transmembrane region" description="Helical" evidence="1">
    <location>
        <begin position="6"/>
        <end position="26"/>
    </location>
</feature>
<keyword evidence="1" id="KW-1133">Transmembrane helix</keyword>